<accession>A0A7W7GZZ5</accession>
<proteinExistence type="predicted"/>
<evidence type="ECO:0000313" key="2">
    <source>
        <dbReference type="Proteomes" id="UP000546162"/>
    </source>
</evidence>
<sequence>MALLVAGSSAAACDDSGEPVNSTSCPFPTPPAPGQAAIGVPGVGGQSIPAPPGGSGMIKVVETGFSQFDDGSKVTIGAVVENGTGQVAYRTQVIFRAATGGGEPGIDKDETNRHLFEIPILRPGQRAVIGNFANVDDAALAATGKYPSIARAGLDLLRTQWIPAQDTNSYPTITTTVTAPASVAAANADGIPVAASSDACHDLRDRGASMVYRTSAGKIVGGTFDVYDKLGLCRTPAGQRSILPFPAVPAGADLKRTEATAMCDVTGPGSPSAAGPDGPVN</sequence>
<dbReference type="EMBL" id="JACHNB010000001">
    <property type="protein sequence ID" value="MBB4741429.1"/>
    <property type="molecule type" value="Genomic_DNA"/>
</dbReference>
<comment type="caution">
    <text evidence="1">The sequence shown here is derived from an EMBL/GenBank/DDBJ whole genome shotgun (WGS) entry which is preliminary data.</text>
</comment>
<evidence type="ECO:0000313" key="1">
    <source>
        <dbReference type="EMBL" id="MBB4741429.1"/>
    </source>
</evidence>
<dbReference type="RefSeq" id="WP_185041916.1">
    <property type="nucleotide sequence ID" value="NZ_BAABFG010000005.1"/>
</dbReference>
<reference evidence="1 2" key="1">
    <citation type="submission" date="2020-08" db="EMBL/GenBank/DDBJ databases">
        <title>Sequencing the genomes of 1000 actinobacteria strains.</title>
        <authorList>
            <person name="Klenk H.-P."/>
        </authorList>
    </citation>
    <scope>NUCLEOTIDE SEQUENCE [LARGE SCALE GENOMIC DNA]</scope>
    <source>
        <strain evidence="1 2">DSM 45809</strain>
    </source>
</reference>
<organism evidence="1 2">
    <name type="scientific">Actinoplanes octamycinicus</name>
    <dbReference type="NCBI Taxonomy" id="135948"/>
    <lineage>
        <taxon>Bacteria</taxon>
        <taxon>Bacillati</taxon>
        <taxon>Actinomycetota</taxon>
        <taxon>Actinomycetes</taxon>
        <taxon>Micromonosporales</taxon>
        <taxon>Micromonosporaceae</taxon>
        <taxon>Actinoplanes</taxon>
    </lineage>
</organism>
<keyword evidence="2" id="KW-1185">Reference proteome</keyword>
<name>A0A7W7GZZ5_9ACTN</name>
<gene>
    <name evidence="1" type="ORF">BJY16_004888</name>
</gene>
<dbReference type="Proteomes" id="UP000546162">
    <property type="component" value="Unassembled WGS sequence"/>
</dbReference>
<protein>
    <submittedName>
        <fullName evidence="1">Uncharacterized protein</fullName>
    </submittedName>
</protein>
<dbReference type="AlphaFoldDB" id="A0A7W7GZZ5"/>